<protein>
    <recommendedName>
        <fullName evidence="3">Secreted protein</fullName>
    </recommendedName>
</protein>
<sequence>MKRMMILTMRMMMMTMTMTQTLKMTRRLTTGCTKIRATFHHPNVQEMRPMRRFWVRNVCVNVLQMRTARVRRRSVCVTEPVVCPVSNLNVNVRTSRTPVWALFTSADDCSPTRRCIRVSRVTMWSGLRNGCARRMGPGRALYRLANRTYSAASLPPLTMPSLTPRPHRPHLILVQQSSISVNQAL</sequence>
<accession>A0A8D9A8L3</accession>
<keyword evidence="1" id="KW-0732">Signal</keyword>
<evidence type="ECO:0008006" key="3">
    <source>
        <dbReference type="Google" id="ProtNLM"/>
    </source>
</evidence>
<feature type="signal peptide" evidence="1">
    <location>
        <begin position="1"/>
        <end position="19"/>
    </location>
</feature>
<proteinExistence type="predicted"/>
<feature type="chain" id="PRO_5036429010" description="Secreted protein" evidence="1">
    <location>
        <begin position="20"/>
        <end position="185"/>
    </location>
</feature>
<evidence type="ECO:0000256" key="1">
    <source>
        <dbReference type="SAM" id="SignalP"/>
    </source>
</evidence>
<dbReference type="EMBL" id="HBUF01559666">
    <property type="protein sequence ID" value="CAG6761720.1"/>
    <property type="molecule type" value="Transcribed_RNA"/>
</dbReference>
<dbReference type="EMBL" id="HBUF01559665">
    <property type="protein sequence ID" value="CAG6761718.1"/>
    <property type="molecule type" value="Transcribed_RNA"/>
</dbReference>
<name>A0A8D9A8L3_9HEMI</name>
<dbReference type="AlphaFoldDB" id="A0A8D9A8L3"/>
<organism evidence="2">
    <name type="scientific">Cacopsylla melanoneura</name>
    <dbReference type="NCBI Taxonomy" id="428564"/>
    <lineage>
        <taxon>Eukaryota</taxon>
        <taxon>Metazoa</taxon>
        <taxon>Ecdysozoa</taxon>
        <taxon>Arthropoda</taxon>
        <taxon>Hexapoda</taxon>
        <taxon>Insecta</taxon>
        <taxon>Pterygota</taxon>
        <taxon>Neoptera</taxon>
        <taxon>Paraneoptera</taxon>
        <taxon>Hemiptera</taxon>
        <taxon>Sternorrhyncha</taxon>
        <taxon>Psylloidea</taxon>
        <taxon>Psyllidae</taxon>
        <taxon>Psyllinae</taxon>
        <taxon>Cacopsylla</taxon>
    </lineage>
</organism>
<reference evidence="2" key="1">
    <citation type="submission" date="2021-05" db="EMBL/GenBank/DDBJ databases">
        <authorList>
            <person name="Alioto T."/>
            <person name="Alioto T."/>
            <person name="Gomez Garrido J."/>
        </authorList>
    </citation>
    <scope>NUCLEOTIDE SEQUENCE</scope>
</reference>
<dbReference type="EMBL" id="HBUF01559667">
    <property type="protein sequence ID" value="CAG6761722.1"/>
    <property type="molecule type" value="Transcribed_RNA"/>
</dbReference>
<evidence type="ECO:0000313" key="2">
    <source>
        <dbReference type="EMBL" id="CAG6761718.1"/>
    </source>
</evidence>
<dbReference type="EMBL" id="HBUF01559664">
    <property type="protein sequence ID" value="CAG6761716.1"/>
    <property type="molecule type" value="Transcribed_RNA"/>
</dbReference>